<keyword evidence="4" id="KW-1185">Reference proteome</keyword>
<dbReference type="EMBL" id="VOIW01000002">
    <property type="protein sequence ID" value="MRJ36984.1"/>
    <property type="molecule type" value="Genomic_DNA"/>
</dbReference>
<dbReference type="Proteomes" id="UP000620382">
    <property type="component" value="Unassembled WGS sequence"/>
</dbReference>
<dbReference type="AlphaFoldDB" id="A0A5P1D931"/>
<dbReference type="EMBL" id="JAENSR010000001">
    <property type="protein sequence ID" value="MBK3458326.1"/>
    <property type="molecule type" value="Genomic_DNA"/>
</dbReference>
<name>A0A5P1D931_9PSED</name>
<evidence type="ECO:0000313" key="2">
    <source>
        <dbReference type="EMBL" id="MRJ36984.1"/>
    </source>
</evidence>
<evidence type="ECO:0000313" key="1">
    <source>
        <dbReference type="EMBL" id="MBK3458326.1"/>
    </source>
</evidence>
<comment type="caution">
    <text evidence="2">The sequence shown here is derived from an EMBL/GenBank/DDBJ whole genome shotgun (WGS) entry which is preliminary data.</text>
</comment>
<evidence type="ECO:0000313" key="4">
    <source>
        <dbReference type="Proteomes" id="UP000620382"/>
    </source>
</evidence>
<proteinExistence type="predicted"/>
<dbReference type="Proteomes" id="UP000408764">
    <property type="component" value="Unassembled WGS sequence"/>
</dbReference>
<gene>
    <name evidence="2" type="ORF">FRT59_08385</name>
    <name evidence="1" type="ORF">JJD71_04520</name>
</gene>
<reference evidence="2 3" key="1">
    <citation type="submission" date="2019-08" db="EMBL/GenBank/DDBJ databases">
        <title>Pseudomonas haemolytica sp. nov. isolated from raw milk and skim milk concentrate.</title>
        <authorList>
            <person name="Hofmann K."/>
            <person name="Huptas C."/>
            <person name="Doll E."/>
            <person name="Scherer S."/>
            <person name="Wenning M."/>
        </authorList>
    </citation>
    <scope>NUCLEOTIDE SEQUENCE [LARGE SCALE GENOMIC DNA]</scope>
    <source>
        <strain evidence="2 3">DSM 108987</strain>
    </source>
</reference>
<protein>
    <submittedName>
        <fullName evidence="2">Phage tail protein</fullName>
    </submittedName>
</protein>
<sequence>MASWYTEGTVAVTNGSTVVTGTGTKFSNARSGDLFAGPDNGIYQVINPSSDTAISISPAYRGATATGAAYGVVPVNGYPKALADAVNLMVQQWGSTLAGLGPLSSATIAPVANGGTGASTIVGARAALQLKSGALADVVGVVASGAILESGTNANGSYTKFADGTLICTNTILVTATIAPGASISPSITPAHAFVGSPLVSTALVFYTAGQGAQIYASKQFYGLSGSFINTGVSASASFPSFTALGNNTAYSYEFRFSAVGRWKA</sequence>
<dbReference type="OrthoDB" id="564699at2"/>
<organism evidence="2 3">
    <name type="scientific">Pseudomonas haemolytica</name>
    <dbReference type="NCBI Taxonomy" id="2600065"/>
    <lineage>
        <taxon>Bacteria</taxon>
        <taxon>Pseudomonadati</taxon>
        <taxon>Pseudomonadota</taxon>
        <taxon>Gammaproteobacteria</taxon>
        <taxon>Pseudomonadales</taxon>
        <taxon>Pseudomonadaceae</taxon>
        <taxon>Pseudomonas</taxon>
    </lineage>
</organism>
<evidence type="ECO:0000313" key="3">
    <source>
        <dbReference type="Proteomes" id="UP000408764"/>
    </source>
</evidence>
<dbReference type="RefSeq" id="WP_153870920.1">
    <property type="nucleotide sequence ID" value="NZ_JAEKCT010000002.1"/>
</dbReference>
<accession>A0A5P1D931</accession>
<reference evidence="1 4" key="2">
    <citation type="submission" date="2021-01" db="EMBL/GenBank/DDBJ databases">
        <title>Antibiotic resistance and phylogeny of Pseudomonas spp. isolated over three decades from chicken meat in the Norwegian food chain.</title>
        <authorList>
            <person name="Moen B."/>
        </authorList>
    </citation>
    <scope>NUCLEOTIDE SEQUENCE [LARGE SCALE GENOMIC DNA]</scope>
    <source>
        <strain evidence="1 4">MF6766</strain>
    </source>
</reference>